<dbReference type="RefSeq" id="WP_122965503.1">
    <property type="nucleotide sequence ID" value="NZ_BJMH01000012.1"/>
</dbReference>
<evidence type="ECO:0008006" key="4">
    <source>
        <dbReference type="Google" id="ProtNLM"/>
    </source>
</evidence>
<dbReference type="Proteomes" id="UP000316882">
    <property type="component" value="Unassembled WGS sequence"/>
</dbReference>
<dbReference type="AlphaFoldDB" id="A0A4Y3PIA0"/>
<organism evidence="2 3">
    <name type="scientific">Brevibacillus parabrevis</name>
    <dbReference type="NCBI Taxonomy" id="54914"/>
    <lineage>
        <taxon>Bacteria</taxon>
        <taxon>Bacillati</taxon>
        <taxon>Bacillota</taxon>
        <taxon>Bacilli</taxon>
        <taxon>Bacillales</taxon>
        <taxon>Paenibacillaceae</taxon>
        <taxon>Brevibacillus</taxon>
    </lineage>
</organism>
<dbReference type="EMBL" id="BJMH01000012">
    <property type="protein sequence ID" value="GEB33174.1"/>
    <property type="molecule type" value="Genomic_DNA"/>
</dbReference>
<evidence type="ECO:0000313" key="2">
    <source>
        <dbReference type="EMBL" id="GEB33174.1"/>
    </source>
</evidence>
<name>A0A4Y3PIA0_BREPA</name>
<comment type="caution">
    <text evidence="2">The sequence shown here is derived from an EMBL/GenBank/DDBJ whole genome shotgun (WGS) entry which is preliminary data.</text>
</comment>
<accession>A0A4Y3PIA0</accession>
<dbReference type="STRING" id="54914.AV540_25215"/>
<evidence type="ECO:0000256" key="1">
    <source>
        <dbReference type="SAM" id="MobiDB-lite"/>
    </source>
</evidence>
<reference evidence="2 3" key="1">
    <citation type="submission" date="2019-06" db="EMBL/GenBank/DDBJ databases">
        <title>Whole genome shotgun sequence of Brevibacillus parabrevis NBRC 12334.</title>
        <authorList>
            <person name="Hosoyama A."/>
            <person name="Uohara A."/>
            <person name="Ohji S."/>
            <person name="Ichikawa N."/>
        </authorList>
    </citation>
    <scope>NUCLEOTIDE SEQUENCE [LARGE SCALE GENOMIC DNA]</scope>
    <source>
        <strain evidence="2 3">NBRC 12334</strain>
    </source>
</reference>
<evidence type="ECO:0000313" key="3">
    <source>
        <dbReference type="Proteomes" id="UP000316882"/>
    </source>
</evidence>
<sequence length="582" mass="66144">MTGYREFFVGKRTGTYADTLAAVGLTKMLRALQGGDGSLVTVTEQSSRFCVELAEPIELNAERVSILQREPLYSFIVTKPGENAPDGIVPYDYVANKAIADAYREERKRKKGGEEREELPNVSPRFYVYQKVNVLQGISARNKLLEEIVYAKPEELAQAVIAKLKALANGQLTSEAATKFNPKVAAVQVFNPSVGKGINRLKADGATRGPLPSSFVDWFEEWLRFIGSDVVLSGNSIGDDIKMNVVVPAKASYRHLNELEEHKFSYVRTSRKADILAVFDLVLFLVSKVDVSTDAFWSFRMQVGETPRDIFSAVQTAYFKSLGSAKPISNIASIGLPHWFKVRDEADIARWETLIKEHRDVLFLLDEDKTEEAELLHLYRDFLSGDDWLSFLRFLGSYGCWSMKRREAKKPMRSFVKNHLEELFTLSQPRLPVVDIINNSGFQNIAKAIRQATVSEQYVKAKGRQIFEVKYGLFQEIKRKAKFREELLTVISDFISQFNYENARREEQLREAPGRRRKRVSMQDLQEFAELMDRFPSQKETEAMAMLLIAFASCKDGKGTDADTDTEDQEVDLAYTSEEEEI</sequence>
<feature type="region of interest" description="Disordered" evidence="1">
    <location>
        <begin position="557"/>
        <end position="582"/>
    </location>
</feature>
<proteinExistence type="predicted"/>
<feature type="compositionally biased region" description="Acidic residues" evidence="1">
    <location>
        <begin position="562"/>
        <end position="582"/>
    </location>
</feature>
<keyword evidence="3" id="KW-1185">Reference proteome</keyword>
<gene>
    <name evidence="2" type="ORF">BPA01_27540</name>
</gene>
<protein>
    <recommendedName>
        <fullName evidence="4">Type I-B CRISPR-associated protein Cas8b/Csh1</fullName>
    </recommendedName>
</protein>